<evidence type="ECO:0000313" key="2">
    <source>
        <dbReference type="EMBL" id="VVA93018.1"/>
    </source>
</evidence>
<dbReference type="AlphaFoldDB" id="A0A565AUD4"/>
<comment type="caution">
    <text evidence="2">The sequence shown here is derived from an EMBL/GenBank/DDBJ whole genome shotgun (WGS) entry which is preliminary data.</text>
</comment>
<accession>A0A565AUD4</accession>
<evidence type="ECO:0000256" key="1">
    <source>
        <dbReference type="SAM" id="MobiDB-lite"/>
    </source>
</evidence>
<feature type="region of interest" description="Disordered" evidence="1">
    <location>
        <begin position="28"/>
        <end position="71"/>
    </location>
</feature>
<evidence type="ECO:0000313" key="3">
    <source>
        <dbReference type="Proteomes" id="UP000489600"/>
    </source>
</evidence>
<proteinExistence type="predicted"/>
<keyword evidence="3" id="KW-1185">Reference proteome</keyword>
<sequence>MDGHIGPAVTEGRGFFLGGGFSAGGAGTSDCDELEMPTKSPVDGSLSLARSSGSGGSGGTGGCRGDGPVNHRRLAGRLTRTHINALRAMEDKREVGEETHRKTGLRRRCDDNSLETRELALLQGGEEDLTDEASTAVMASRRLRVLGSRV</sequence>
<protein>
    <submittedName>
        <fullName evidence="2">Uncharacterized protein</fullName>
    </submittedName>
</protein>
<name>A0A565AUD4_9BRAS</name>
<feature type="compositionally biased region" description="Gly residues" evidence="1">
    <location>
        <begin position="53"/>
        <end position="65"/>
    </location>
</feature>
<dbReference type="EMBL" id="CABITT030000001">
    <property type="protein sequence ID" value="VVA93018.1"/>
    <property type="molecule type" value="Genomic_DNA"/>
</dbReference>
<dbReference type="Proteomes" id="UP000489600">
    <property type="component" value="Unassembled WGS sequence"/>
</dbReference>
<reference evidence="2" key="1">
    <citation type="submission" date="2019-07" db="EMBL/GenBank/DDBJ databases">
        <authorList>
            <person name="Dittberner H."/>
        </authorList>
    </citation>
    <scope>NUCLEOTIDE SEQUENCE [LARGE SCALE GENOMIC DNA]</scope>
</reference>
<organism evidence="2 3">
    <name type="scientific">Arabis nemorensis</name>
    <dbReference type="NCBI Taxonomy" id="586526"/>
    <lineage>
        <taxon>Eukaryota</taxon>
        <taxon>Viridiplantae</taxon>
        <taxon>Streptophyta</taxon>
        <taxon>Embryophyta</taxon>
        <taxon>Tracheophyta</taxon>
        <taxon>Spermatophyta</taxon>
        <taxon>Magnoliopsida</taxon>
        <taxon>eudicotyledons</taxon>
        <taxon>Gunneridae</taxon>
        <taxon>Pentapetalae</taxon>
        <taxon>rosids</taxon>
        <taxon>malvids</taxon>
        <taxon>Brassicales</taxon>
        <taxon>Brassicaceae</taxon>
        <taxon>Arabideae</taxon>
        <taxon>Arabis</taxon>
    </lineage>
</organism>
<feature type="compositionally biased region" description="Low complexity" evidence="1">
    <location>
        <begin position="43"/>
        <end position="52"/>
    </location>
</feature>
<gene>
    <name evidence="2" type="ORF">ANE_LOCUS3463</name>
</gene>